<accession>A0A1J5Q5A0</accession>
<comment type="caution">
    <text evidence="6">The sequence shown here is derived from an EMBL/GenBank/DDBJ whole genome shotgun (WGS) entry which is preliminary data.</text>
</comment>
<proteinExistence type="predicted"/>
<evidence type="ECO:0000259" key="5">
    <source>
        <dbReference type="PROSITE" id="PS50111"/>
    </source>
</evidence>
<dbReference type="GO" id="GO:0004888">
    <property type="term" value="F:transmembrane signaling receptor activity"/>
    <property type="evidence" value="ECO:0007669"/>
    <property type="project" value="InterPro"/>
</dbReference>
<dbReference type="GO" id="GO:0006935">
    <property type="term" value="P:chemotaxis"/>
    <property type="evidence" value="ECO:0007669"/>
    <property type="project" value="UniProtKB-KW"/>
</dbReference>
<feature type="coiled-coil region" evidence="2">
    <location>
        <begin position="313"/>
        <end position="340"/>
    </location>
</feature>
<feature type="region of interest" description="Disordered" evidence="3">
    <location>
        <begin position="342"/>
        <end position="374"/>
    </location>
</feature>
<keyword evidence="2" id="KW-0175">Coiled coil</keyword>
<evidence type="ECO:0000256" key="1">
    <source>
        <dbReference type="ARBA" id="ARBA00022500"/>
    </source>
</evidence>
<dbReference type="EMBL" id="MLJW01001381">
    <property type="protein sequence ID" value="OIQ78544.1"/>
    <property type="molecule type" value="Genomic_DNA"/>
</dbReference>
<dbReference type="GO" id="GO:0007165">
    <property type="term" value="P:signal transduction"/>
    <property type="evidence" value="ECO:0007669"/>
    <property type="project" value="InterPro"/>
</dbReference>
<evidence type="ECO:0000256" key="4">
    <source>
        <dbReference type="SAM" id="Phobius"/>
    </source>
</evidence>
<reference evidence="6" key="1">
    <citation type="submission" date="2016-10" db="EMBL/GenBank/DDBJ databases">
        <title>Sequence of Gallionella enrichment culture.</title>
        <authorList>
            <person name="Poehlein A."/>
            <person name="Muehling M."/>
            <person name="Daniel R."/>
        </authorList>
    </citation>
    <scope>NUCLEOTIDE SEQUENCE</scope>
</reference>
<dbReference type="SMART" id="SM00283">
    <property type="entry name" value="MA"/>
    <property type="match status" value="1"/>
</dbReference>
<dbReference type="PANTHER" id="PTHR43531:SF11">
    <property type="entry name" value="METHYL-ACCEPTING CHEMOTAXIS PROTEIN 3"/>
    <property type="match status" value="1"/>
</dbReference>
<dbReference type="GO" id="GO:0005886">
    <property type="term" value="C:plasma membrane"/>
    <property type="evidence" value="ECO:0007669"/>
    <property type="project" value="TreeGrafter"/>
</dbReference>
<keyword evidence="1" id="KW-0145">Chemotaxis</keyword>
<protein>
    <submittedName>
        <fullName evidence="6">Methyl-accepting chemotaxis protein IV</fullName>
    </submittedName>
</protein>
<dbReference type="Gene3D" id="1.10.287.950">
    <property type="entry name" value="Methyl-accepting chemotaxis protein"/>
    <property type="match status" value="1"/>
</dbReference>
<keyword evidence="4" id="KW-1133">Transmembrane helix</keyword>
<dbReference type="InterPro" id="IPR004089">
    <property type="entry name" value="MCPsignal_dom"/>
</dbReference>
<dbReference type="PROSITE" id="PS50111">
    <property type="entry name" value="CHEMOTAXIS_TRANSDUC_2"/>
    <property type="match status" value="1"/>
</dbReference>
<name>A0A1J5Q5A0_9ZZZZ</name>
<dbReference type="Pfam" id="PF00015">
    <property type="entry name" value="MCPsignal"/>
    <property type="match status" value="1"/>
</dbReference>
<dbReference type="PANTHER" id="PTHR43531">
    <property type="entry name" value="PROTEIN ICFG"/>
    <property type="match status" value="1"/>
</dbReference>
<feature type="transmembrane region" description="Helical" evidence="4">
    <location>
        <begin position="25"/>
        <end position="44"/>
    </location>
</feature>
<feature type="domain" description="Methyl-accepting transducer" evidence="5">
    <location>
        <begin position="109"/>
        <end position="324"/>
    </location>
</feature>
<dbReference type="InterPro" id="IPR004090">
    <property type="entry name" value="Chemotax_Me-accpt_rcpt"/>
</dbReference>
<evidence type="ECO:0000256" key="3">
    <source>
        <dbReference type="SAM" id="MobiDB-lite"/>
    </source>
</evidence>
<evidence type="ECO:0000313" key="6">
    <source>
        <dbReference type="EMBL" id="OIQ78544.1"/>
    </source>
</evidence>
<evidence type="ECO:0000256" key="2">
    <source>
        <dbReference type="SAM" id="Coils"/>
    </source>
</evidence>
<keyword evidence="4" id="KW-0472">Membrane</keyword>
<dbReference type="SUPFAM" id="SSF58104">
    <property type="entry name" value="Methyl-accepting chemotaxis protein (MCP) signaling domain"/>
    <property type="match status" value="1"/>
</dbReference>
<dbReference type="PRINTS" id="PR00260">
    <property type="entry name" value="CHEMTRNSDUCR"/>
</dbReference>
<gene>
    <name evidence="6" type="primary">tap_2</name>
    <name evidence="6" type="ORF">GALL_397530</name>
</gene>
<keyword evidence="4" id="KW-0812">Transmembrane</keyword>
<feature type="region of interest" description="Disordered" evidence="3">
    <location>
        <begin position="153"/>
        <end position="179"/>
    </location>
</feature>
<feature type="compositionally biased region" description="Low complexity" evidence="3">
    <location>
        <begin position="159"/>
        <end position="168"/>
    </location>
</feature>
<sequence length="381" mass="39236">MGRLQRDAMHALDARAAHAQRVKRIGVGFETALALAVLAVAAIFTRALARLLRQLGADPEQLAGIANAVAAGDFTVDISCAENDRHSVLALLRNMVVKLDAVVRSIQSTANELGSAAGEVSKTSMSLAQGASQQAASVEQISATLEQAQASVRQSADGARQTATTAHTTADRAREGGGAVEQTVADMQAIAERISIIDDIAYQTNMLALNAAIEAARAGEHGKGFAVVAAEVRKLAERAQRSSAGIGELAARSVGQALRAGELLKGMVPAIVETAERVEEISAASEEQATGISQISQAVAQINTATQQSATASEQLAATAETMNAHAQELQRDVAQFQLAGAPAPGEPRSAVAVSAPGPRAQDPPRVTRSGAAATAGFVKF</sequence>
<organism evidence="6">
    <name type="scientific">mine drainage metagenome</name>
    <dbReference type="NCBI Taxonomy" id="410659"/>
    <lineage>
        <taxon>unclassified sequences</taxon>
        <taxon>metagenomes</taxon>
        <taxon>ecological metagenomes</taxon>
    </lineage>
</organism>
<dbReference type="InterPro" id="IPR051310">
    <property type="entry name" value="MCP_chemotaxis"/>
</dbReference>
<dbReference type="AlphaFoldDB" id="A0A1J5Q5A0"/>